<protein>
    <recommendedName>
        <fullName evidence="5">SD-repeat containing protein B domain-containing protein</fullName>
    </recommendedName>
</protein>
<dbReference type="NCBIfam" id="TIGR01451">
    <property type="entry name" value="B_ant_repeat"/>
    <property type="match status" value="1"/>
</dbReference>
<dbReference type="PANTHER" id="PTHR23303">
    <property type="entry name" value="CARBOXYPEPTIDASE REGULATORY REGION-CONTAINING"/>
    <property type="match status" value="1"/>
</dbReference>
<dbReference type="InterPro" id="IPR013783">
    <property type="entry name" value="Ig-like_fold"/>
</dbReference>
<feature type="region of interest" description="Disordered" evidence="4">
    <location>
        <begin position="890"/>
        <end position="915"/>
    </location>
</feature>
<dbReference type="EMBL" id="JAGSPJ010000001">
    <property type="protein sequence ID" value="MBR7799335.1"/>
    <property type="molecule type" value="Genomic_DNA"/>
</dbReference>
<sequence>TKLYSGDTVPSKVTTQPTIGVQAVCSISGTKTTSFTAGTTGTITGLVQGETCTFNEVSMSGEKLSDGYTLSTPNQAVFAPAKVMLLAANTNALTVTNRVLPPNPIVNLSIRKSHSPSVFTEGTIGTYSIIVSNKGSAPSNGVYTVTDYLPSGLTIAAIPQIPGWDCSASSIGSNQLSCSSSVVISAAGSQPADHPNPILLSVKVAANLVKSNGLSCEPGSHSVTNIVVVKGGGELDVPATNADNRYEDVTPLQALGAISGEIWIDINHDRQRDSSELPKAGFVVEVLDSKGTVVGTAVTDVNGTYRVDGLLPGDGYSVRFKDPSTGAYYGRPVSRDPNGGNDPSARPGTGVVEGAMIRQLSIPACGVTRTHQSLPLDPQGVVYCNNTRKPVAGVKVELLDAVGRPVPSSCLVGGGSSMTTSVGQLGGLDGAYSFLLANPAPAECQGAGDYQLRVTTPDGGSYSKLIRPQSGTLQAPQNCTNGVKNGICAVQTQETAPSLEQNTTYFSHLYLDPKNGPDVVNNHIPVDACEMPRIAIDKKVDRPNAEIGDSVRYTVLVKRADTTGGVIGAVVANDFLPLGFSYIAGSAQVDGKHIAEPQTIAGNGLRFTLGLMPGNAVLKLTYRVRIGIGSDRGSGINRVRACLEGADLCSNEAEVKVKVTGGVFTEAACVVGKVYVDCNHNQMQDPEELGIPGVRLYLEDGSFAITDVEGKYSRCGLTPTTHVMIADPSTLPKLSRLIVSSNRNAGDAQSLFLDLRRGDLHRADFIEGSCTASVVDEVVRRRHRGEIGVPQYHEDKAPLKMAAVLAPVAAVVATPPEPVAPPPAPIEQANLLGRVVSEPQIACIPRRTAVLTMPEPVIMKPVKKVRPTTANTTQKVVVKPTNPAAKKMIKKPKPANSLLPQLQMQSAPALPDCAG</sequence>
<dbReference type="Proteomes" id="UP000678545">
    <property type="component" value="Unassembled WGS sequence"/>
</dbReference>
<dbReference type="Gene3D" id="2.60.40.740">
    <property type="match status" value="1"/>
</dbReference>
<evidence type="ECO:0000313" key="7">
    <source>
        <dbReference type="Proteomes" id="UP000678545"/>
    </source>
</evidence>
<dbReference type="InterPro" id="IPR051417">
    <property type="entry name" value="SDr/BOS_complex"/>
</dbReference>
<comment type="subcellular location">
    <subcellularLocation>
        <location evidence="1">Secreted</location>
    </subcellularLocation>
</comment>
<dbReference type="Pfam" id="PF17210">
    <property type="entry name" value="SdrD_B"/>
    <property type="match status" value="1"/>
</dbReference>
<evidence type="ECO:0000256" key="1">
    <source>
        <dbReference type="ARBA" id="ARBA00004613"/>
    </source>
</evidence>
<keyword evidence="7" id="KW-1185">Reference proteome</keyword>
<evidence type="ECO:0000313" key="6">
    <source>
        <dbReference type="EMBL" id="MBR7799335.1"/>
    </source>
</evidence>
<evidence type="ECO:0000256" key="4">
    <source>
        <dbReference type="SAM" id="MobiDB-lite"/>
    </source>
</evidence>
<dbReference type="AlphaFoldDB" id="A0A941IFT2"/>
<dbReference type="InterPro" id="IPR033764">
    <property type="entry name" value="Sdr_B"/>
</dbReference>
<proteinExistence type="predicted"/>
<keyword evidence="2" id="KW-0964">Secreted</keyword>
<feature type="region of interest" description="Disordered" evidence="4">
    <location>
        <begin position="328"/>
        <end position="347"/>
    </location>
</feature>
<dbReference type="InterPro" id="IPR047589">
    <property type="entry name" value="DUF11_rpt"/>
</dbReference>
<accession>A0A941IFT2</accession>
<keyword evidence="3" id="KW-0732">Signal</keyword>
<comment type="caution">
    <text evidence="6">The sequence shown here is derived from an EMBL/GenBank/DDBJ whole genome shotgun (WGS) entry which is preliminary data.</text>
</comment>
<reference evidence="6" key="1">
    <citation type="submission" date="2021-04" db="EMBL/GenBank/DDBJ databases">
        <title>novel species isolated from subtropical streams in China.</title>
        <authorList>
            <person name="Lu H."/>
        </authorList>
    </citation>
    <scope>NUCLEOTIDE SEQUENCE</scope>
    <source>
        <strain evidence="6">FT137W</strain>
    </source>
</reference>
<evidence type="ECO:0000256" key="2">
    <source>
        <dbReference type="ARBA" id="ARBA00022525"/>
    </source>
</evidence>
<dbReference type="Gene3D" id="2.60.40.10">
    <property type="entry name" value="Immunoglobulins"/>
    <property type="match status" value="2"/>
</dbReference>
<gene>
    <name evidence="6" type="ORF">KDM90_04920</name>
</gene>
<feature type="non-terminal residue" evidence="6">
    <location>
        <position position="1"/>
    </location>
</feature>
<evidence type="ECO:0000259" key="5">
    <source>
        <dbReference type="Pfam" id="PF17210"/>
    </source>
</evidence>
<dbReference type="SUPFAM" id="SSF117074">
    <property type="entry name" value="Hypothetical protein PA1324"/>
    <property type="match status" value="1"/>
</dbReference>
<feature type="domain" description="SD-repeat containing protein B" evidence="5">
    <location>
        <begin position="261"/>
        <end position="325"/>
    </location>
</feature>
<dbReference type="RefSeq" id="WP_329605291.1">
    <property type="nucleotide sequence ID" value="NZ_JAGSPJ010000001.1"/>
</dbReference>
<evidence type="ECO:0000256" key="3">
    <source>
        <dbReference type="ARBA" id="ARBA00022729"/>
    </source>
</evidence>
<name>A0A941IFT2_9BURK</name>
<dbReference type="GO" id="GO:0005576">
    <property type="term" value="C:extracellular region"/>
    <property type="evidence" value="ECO:0007669"/>
    <property type="project" value="UniProtKB-SubCell"/>
</dbReference>
<organism evidence="6 7">
    <name type="scientific">Undibacterium fentianense</name>
    <dbReference type="NCBI Taxonomy" id="2828728"/>
    <lineage>
        <taxon>Bacteria</taxon>
        <taxon>Pseudomonadati</taxon>
        <taxon>Pseudomonadota</taxon>
        <taxon>Betaproteobacteria</taxon>
        <taxon>Burkholderiales</taxon>
        <taxon>Oxalobacteraceae</taxon>
        <taxon>Undibacterium</taxon>
    </lineage>
</organism>